<dbReference type="SMART" id="SM00220">
    <property type="entry name" value="S_TKc"/>
    <property type="match status" value="1"/>
</dbReference>
<reference evidence="4 5" key="1">
    <citation type="submission" date="2015-07" db="EMBL/GenBank/DDBJ databases">
        <authorList>
            <person name="Noorani M."/>
        </authorList>
    </citation>
    <scope>NUCLEOTIDE SEQUENCE [LARGE SCALE GENOMIC DNA]</scope>
    <source>
        <strain evidence="4">BBA 69670</strain>
    </source>
</reference>
<dbReference type="InterPro" id="IPR008271">
    <property type="entry name" value="Ser/Thr_kinase_AS"/>
</dbReference>
<dbReference type="Gene3D" id="1.10.510.10">
    <property type="entry name" value="Transferase(Phosphotransferase) domain 1"/>
    <property type="match status" value="1"/>
</dbReference>
<dbReference type="InterPro" id="IPR051681">
    <property type="entry name" value="Ser/Thr_Kinases-Pseudokinases"/>
</dbReference>
<evidence type="ECO:0000313" key="5">
    <source>
        <dbReference type="Proteomes" id="UP000044841"/>
    </source>
</evidence>
<dbReference type="GO" id="GO:0004674">
    <property type="term" value="F:protein serine/threonine kinase activity"/>
    <property type="evidence" value="ECO:0007669"/>
    <property type="project" value="TreeGrafter"/>
</dbReference>
<dbReference type="InterPro" id="IPR011009">
    <property type="entry name" value="Kinase-like_dom_sf"/>
</dbReference>
<dbReference type="PANTHER" id="PTHR44329">
    <property type="entry name" value="SERINE/THREONINE-PROTEIN KINASE TNNI3K-RELATED"/>
    <property type="match status" value="1"/>
</dbReference>
<dbReference type="PROSITE" id="PS50011">
    <property type="entry name" value="PROTEIN_KINASE_DOM"/>
    <property type="match status" value="1"/>
</dbReference>
<dbReference type="PANTHER" id="PTHR44329:SF298">
    <property type="entry name" value="MIXED LINEAGE KINASE DOMAIN-LIKE PROTEIN"/>
    <property type="match status" value="1"/>
</dbReference>
<dbReference type="PROSITE" id="PS00108">
    <property type="entry name" value="PROTEIN_KINASE_ST"/>
    <property type="match status" value="1"/>
</dbReference>
<feature type="domain" description="Protein kinase" evidence="3">
    <location>
        <begin position="26"/>
        <end position="291"/>
    </location>
</feature>
<dbReference type="Proteomes" id="UP000044841">
    <property type="component" value="Unassembled WGS sequence"/>
</dbReference>
<keyword evidence="1" id="KW-0547">Nucleotide-binding</keyword>
<keyword evidence="5" id="KW-1185">Reference proteome</keyword>
<dbReference type="SUPFAM" id="SSF56112">
    <property type="entry name" value="Protein kinase-like (PK-like)"/>
    <property type="match status" value="1"/>
</dbReference>
<gene>
    <name evidence="4" type="ORF">RSOLAG22IIIB_06434</name>
</gene>
<name>A0A0K6GEH5_9AGAM</name>
<dbReference type="InterPro" id="IPR000719">
    <property type="entry name" value="Prot_kinase_dom"/>
</dbReference>
<protein>
    <recommendedName>
        <fullName evidence="3">Protein kinase domain-containing protein</fullName>
    </recommendedName>
</protein>
<dbReference type="Pfam" id="PF00069">
    <property type="entry name" value="Pkinase"/>
    <property type="match status" value="1"/>
</dbReference>
<dbReference type="EMBL" id="CYGV01001745">
    <property type="protein sequence ID" value="CUA76987.1"/>
    <property type="molecule type" value="Genomic_DNA"/>
</dbReference>
<dbReference type="AlphaFoldDB" id="A0A0K6GEH5"/>
<accession>A0A0K6GEH5</accession>
<evidence type="ECO:0000259" key="3">
    <source>
        <dbReference type="PROSITE" id="PS50011"/>
    </source>
</evidence>
<proteinExistence type="predicted"/>
<organism evidence="4 5">
    <name type="scientific">Rhizoctonia solani</name>
    <dbReference type="NCBI Taxonomy" id="456999"/>
    <lineage>
        <taxon>Eukaryota</taxon>
        <taxon>Fungi</taxon>
        <taxon>Dikarya</taxon>
        <taxon>Basidiomycota</taxon>
        <taxon>Agaricomycotina</taxon>
        <taxon>Agaricomycetes</taxon>
        <taxon>Cantharellales</taxon>
        <taxon>Ceratobasidiaceae</taxon>
        <taxon>Rhizoctonia</taxon>
    </lineage>
</organism>
<evidence type="ECO:0000256" key="1">
    <source>
        <dbReference type="ARBA" id="ARBA00022741"/>
    </source>
</evidence>
<keyword evidence="2" id="KW-0067">ATP-binding</keyword>
<evidence type="ECO:0000256" key="2">
    <source>
        <dbReference type="ARBA" id="ARBA00022840"/>
    </source>
</evidence>
<dbReference type="GO" id="GO:0005524">
    <property type="term" value="F:ATP binding"/>
    <property type="evidence" value="ECO:0007669"/>
    <property type="project" value="UniProtKB-KW"/>
</dbReference>
<sequence length="304" mass="33239">MTCGEIFDLLKSRGCSDLTPWLDERSCSQHPVSTGGYGDVFRAKLTNGHEVAIKTIRIYDNDGTSEGRYAKHAAREIYAWSKCKHRNVAQLVGIIVFRGCLAMVSWWAGNGNVVSYLKRWPHVSRCQMSLSICTGLAYLHEQDIVHGDLKGANVLVDHNGNLMLADFGNASIADATLQFTQTATGPSFSPRWTAPEILSGTSGHTKLADIYSLGMTILEVFTGKVPYSGINEYALPLHIAVHMKKPDRPLDVIPDNSVLGNVLWAILMSCWSHNPPQRPSAQDTQQLMGTISDDKLVPVAGTSG</sequence>
<evidence type="ECO:0000313" key="4">
    <source>
        <dbReference type="EMBL" id="CUA76987.1"/>
    </source>
</evidence>